<dbReference type="Pfam" id="PF01872">
    <property type="entry name" value="RibD_C"/>
    <property type="match status" value="1"/>
</dbReference>
<evidence type="ECO:0000259" key="1">
    <source>
        <dbReference type="Pfam" id="PF01872"/>
    </source>
</evidence>
<dbReference type="RefSeq" id="WP_107749153.1">
    <property type="nucleotide sequence ID" value="NZ_CP015453.1"/>
</dbReference>
<dbReference type="SUPFAM" id="SSF53597">
    <property type="entry name" value="Dihydrofolate reductase-like"/>
    <property type="match status" value="1"/>
</dbReference>
<dbReference type="PANTHER" id="PTHR38011">
    <property type="entry name" value="DIHYDROFOLATE REDUCTASE FAMILY PROTEIN (AFU_ORTHOLOGUE AFUA_8G06820)"/>
    <property type="match status" value="1"/>
</dbReference>
<dbReference type="Gene3D" id="3.40.430.10">
    <property type="entry name" value="Dihydrofolate Reductase, subunit A"/>
    <property type="match status" value="1"/>
</dbReference>
<feature type="domain" description="Bacterial bifunctional deaminase-reductase C-terminal" evidence="1">
    <location>
        <begin position="19"/>
        <end position="205"/>
    </location>
</feature>
<dbReference type="KEGG" id="dpc:A6048_10360"/>
<dbReference type="InterPro" id="IPR002734">
    <property type="entry name" value="RibDG_C"/>
</dbReference>
<name>A0AAD0JX14_9ACTN</name>
<sequence>MAAGGGDPGARHPLVRVHNFSVSLDGFGVGQGQSLEAPFGHAGHRLLQWALPTRTFQDMGFHGDQEATVGVDEAFASRWNTGIGAEIMGRNKFSPSRGPWADETWRGWWGDNPPFHTPVVVLTHHPRPTLQMDGGTTFHFVDAEPAAALAAARELAGDLDVRIGGGASTIRQFLEADLIDQMHIVVVPIILGRGERLWDGVEGLEERFHIESASSPSGVIHLSFRRRRTRAPRTTSGV</sequence>
<dbReference type="GO" id="GO:0009231">
    <property type="term" value="P:riboflavin biosynthetic process"/>
    <property type="evidence" value="ECO:0007669"/>
    <property type="project" value="InterPro"/>
</dbReference>
<dbReference type="PANTHER" id="PTHR38011:SF12">
    <property type="entry name" value="BIFUNCTIONAL DEAMINASE-REDUCTASE DOMAIN PROTEIN"/>
    <property type="match status" value="1"/>
</dbReference>
<dbReference type="EMBL" id="CP015453">
    <property type="protein sequence ID" value="AWH97365.1"/>
    <property type="molecule type" value="Genomic_DNA"/>
</dbReference>
<dbReference type="InterPro" id="IPR024072">
    <property type="entry name" value="DHFR-like_dom_sf"/>
</dbReference>
<reference evidence="2 3" key="1">
    <citation type="submission" date="2016-04" db="EMBL/GenBank/DDBJ databases">
        <title>Complete genome sequence of the haloalkaliphilic hydrocarbon-degrading bacterium Dietzia psychralcaliphila ILA-1T, isolated from a drain of a fish product-processing plant.</title>
        <authorList>
            <person name="Zhao J."/>
            <person name="Hu B."/>
            <person name="Geng S."/>
            <person name="Nie Y."/>
            <person name="Tang Y."/>
        </authorList>
    </citation>
    <scope>NUCLEOTIDE SEQUENCE [LARGE SCALE GENOMIC DNA]</scope>
    <source>
        <strain evidence="2 3">ILA-1</strain>
    </source>
</reference>
<proteinExistence type="predicted"/>
<keyword evidence="3" id="KW-1185">Reference proteome</keyword>
<dbReference type="GO" id="GO:0008703">
    <property type="term" value="F:5-amino-6-(5-phosphoribosylamino)uracil reductase activity"/>
    <property type="evidence" value="ECO:0007669"/>
    <property type="project" value="InterPro"/>
</dbReference>
<organism evidence="2 3">
    <name type="scientific">Dietzia psychralcaliphila</name>
    <dbReference type="NCBI Taxonomy" id="139021"/>
    <lineage>
        <taxon>Bacteria</taxon>
        <taxon>Bacillati</taxon>
        <taxon>Actinomycetota</taxon>
        <taxon>Actinomycetes</taxon>
        <taxon>Mycobacteriales</taxon>
        <taxon>Dietziaceae</taxon>
        <taxon>Dietzia</taxon>
    </lineage>
</organism>
<dbReference type="Proteomes" id="UP000244903">
    <property type="component" value="Chromosome"/>
</dbReference>
<dbReference type="InterPro" id="IPR050765">
    <property type="entry name" value="Riboflavin_Biosynth_HTPR"/>
</dbReference>
<evidence type="ECO:0000313" key="3">
    <source>
        <dbReference type="Proteomes" id="UP000244903"/>
    </source>
</evidence>
<gene>
    <name evidence="2" type="ORF">A6048_10360</name>
</gene>
<accession>A0AAD0JX14</accession>
<evidence type="ECO:0000313" key="2">
    <source>
        <dbReference type="EMBL" id="AWH97365.1"/>
    </source>
</evidence>
<dbReference type="AlphaFoldDB" id="A0AAD0JX14"/>
<protein>
    <submittedName>
        <fullName evidence="2">Deaminase</fullName>
    </submittedName>
</protein>